<comment type="caution">
    <text evidence="2">The sequence shown here is derived from an EMBL/GenBank/DDBJ whole genome shotgun (WGS) entry which is preliminary data.</text>
</comment>
<protein>
    <submittedName>
        <fullName evidence="2">Uncharacterized protein</fullName>
    </submittedName>
</protein>
<dbReference type="AlphaFoldDB" id="A0A5C6D9D3"/>
<keyword evidence="1" id="KW-0812">Transmembrane</keyword>
<sequence>MPSDSDDRWVDLQHQRRTIHHFTSFVAGWGWVAALLYATTSIVRSFLACLIAILLVASGCSDGITGIESTREPQDAVVYLYPDFAFVAVVDQTGNELRLTDGMPLVMDNPTFERVVLPVTKGERRAGTFEKNYIRVDARFRIERDNLVVGVIQTPDGSVEEVGKDYWVLKIDTIRSAQWCPANP</sequence>
<gene>
    <name evidence="2" type="ORF">Poly41_51120</name>
</gene>
<feature type="transmembrane region" description="Helical" evidence="1">
    <location>
        <begin position="21"/>
        <end position="39"/>
    </location>
</feature>
<proteinExistence type="predicted"/>
<name>A0A5C6D9D3_9BACT</name>
<dbReference type="Proteomes" id="UP000319143">
    <property type="component" value="Unassembled WGS sequence"/>
</dbReference>
<keyword evidence="1" id="KW-1133">Transmembrane helix</keyword>
<reference evidence="2 3" key="1">
    <citation type="submission" date="2019-02" db="EMBL/GenBank/DDBJ databases">
        <title>Deep-cultivation of Planctomycetes and their phenomic and genomic characterization uncovers novel biology.</title>
        <authorList>
            <person name="Wiegand S."/>
            <person name="Jogler M."/>
            <person name="Boedeker C."/>
            <person name="Pinto D."/>
            <person name="Vollmers J."/>
            <person name="Rivas-Marin E."/>
            <person name="Kohn T."/>
            <person name="Peeters S.H."/>
            <person name="Heuer A."/>
            <person name="Rast P."/>
            <person name="Oberbeckmann S."/>
            <person name="Bunk B."/>
            <person name="Jeske O."/>
            <person name="Meyerdierks A."/>
            <person name="Storesund J.E."/>
            <person name="Kallscheuer N."/>
            <person name="Luecker S."/>
            <person name="Lage O.M."/>
            <person name="Pohl T."/>
            <person name="Merkel B.J."/>
            <person name="Hornburger P."/>
            <person name="Mueller R.-W."/>
            <person name="Bruemmer F."/>
            <person name="Labrenz M."/>
            <person name="Spormann A.M."/>
            <person name="Op Den Camp H."/>
            <person name="Overmann J."/>
            <person name="Amann R."/>
            <person name="Jetten M.S.M."/>
            <person name="Mascher T."/>
            <person name="Medema M.H."/>
            <person name="Devos D.P."/>
            <person name="Kaster A.-K."/>
            <person name="Ovreas L."/>
            <person name="Rohde M."/>
            <person name="Galperin M.Y."/>
            <person name="Jogler C."/>
        </authorList>
    </citation>
    <scope>NUCLEOTIDE SEQUENCE [LARGE SCALE GENOMIC DNA]</scope>
    <source>
        <strain evidence="2 3">Poly41</strain>
    </source>
</reference>
<keyword evidence="1" id="KW-0472">Membrane</keyword>
<dbReference type="RefSeq" id="WP_146529701.1">
    <property type="nucleotide sequence ID" value="NZ_SJPV01000010.1"/>
</dbReference>
<accession>A0A5C6D9D3</accession>
<evidence type="ECO:0000256" key="1">
    <source>
        <dbReference type="SAM" id="Phobius"/>
    </source>
</evidence>
<organism evidence="2 3">
    <name type="scientific">Novipirellula artificiosorum</name>
    <dbReference type="NCBI Taxonomy" id="2528016"/>
    <lineage>
        <taxon>Bacteria</taxon>
        <taxon>Pseudomonadati</taxon>
        <taxon>Planctomycetota</taxon>
        <taxon>Planctomycetia</taxon>
        <taxon>Pirellulales</taxon>
        <taxon>Pirellulaceae</taxon>
        <taxon>Novipirellula</taxon>
    </lineage>
</organism>
<evidence type="ECO:0000313" key="2">
    <source>
        <dbReference type="EMBL" id="TWU33358.1"/>
    </source>
</evidence>
<dbReference type="EMBL" id="SJPV01000010">
    <property type="protein sequence ID" value="TWU33358.1"/>
    <property type="molecule type" value="Genomic_DNA"/>
</dbReference>
<evidence type="ECO:0000313" key="3">
    <source>
        <dbReference type="Proteomes" id="UP000319143"/>
    </source>
</evidence>
<keyword evidence="3" id="KW-1185">Reference proteome</keyword>